<dbReference type="InterPro" id="IPR029753">
    <property type="entry name" value="D-isomer_DH_CS"/>
</dbReference>
<reference evidence="8" key="1">
    <citation type="submission" date="2016-10" db="EMBL/GenBank/DDBJ databases">
        <authorList>
            <person name="Varghese N."/>
            <person name="Submissions S."/>
        </authorList>
    </citation>
    <scope>NUCLEOTIDE SEQUENCE [LARGE SCALE GENOMIC DNA]</scope>
    <source>
        <strain evidence="8">DSM 19183</strain>
    </source>
</reference>
<dbReference type="InterPro" id="IPR006139">
    <property type="entry name" value="D-isomer_2_OHA_DH_cat_dom"/>
</dbReference>
<evidence type="ECO:0000256" key="1">
    <source>
        <dbReference type="ARBA" id="ARBA00005854"/>
    </source>
</evidence>
<keyword evidence="3" id="KW-0520">NAD</keyword>
<sequence length="330" mass="36594">MKLIMFSTRDDEKPAVNKWSIRNGVEVRTVKEDLTLDTVSLVEGFDGVCIQQRTDITNEAVYKRLSDFGIKQLALRTAGYDIINMDLAERYNMKITNVPAYSPRSVAELVLTQTMRLIRQFPSIERDMAEGDFRWSGRIAREIHTMTIGIIGAGRIGGTTARLFHALGATVIAYDPVQHDELRSILTYKESKTEVLAEADIVSLHVPLDSTTINLIDASALNVMRGGAFLINAARGPVVDTSALIESLQSAKLAGAALDTLTNEQNFFNQDLRGKVQTDKNLTLLMNMKNVLLTPHIGFYTTEAVQNMVDIALDNALDIIHLNRSVNEVV</sequence>
<dbReference type="GO" id="GO:0008720">
    <property type="term" value="F:D-lactate dehydrogenase (NAD+) activity"/>
    <property type="evidence" value="ECO:0007669"/>
    <property type="project" value="TreeGrafter"/>
</dbReference>
<proteinExistence type="inferred from homology"/>
<comment type="similarity">
    <text evidence="1 4">Belongs to the D-isomer specific 2-hydroxyacid dehydrogenase family.</text>
</comment>
<dbReference type="InterPro" id="IPR058205">
    <property type="entry name" value="D-LDH-like"/>
</dbReference>
<dbReference type="Pfam" id="PF02826">
    <property type="entry name" value="2-Hacid_dh_C"/>
    <property type="match status" value="1"/>
</dbReference>
<dbReference type="CDD" id="cd12186">
    <property type="entry name" value="LDH"/>
    <property type="match status" value="1"/>
</dbReference>
<dbReference type="PANTHER" id="PTHR43026:SF1">
    <property type="entry name" value="2-HYDROXYACID DEHYDROGENASE HOMOLOG 1-RELATED"/>
    <property type="match status" value="1"/>
</dbReference>
<evidence type="ECO:0000259" key="5">
    <source>
        <dbReference type="Pfam" id="PF00389"/>
    </source>
</evidence>
<dbReference type="RefSeq" id="WP_091480078.1">
    <property type="nucleotide sequence ID" value="NZ_BJYC01000005.1"/>
</dbReference>
<dbReference type="Pfam" id="PF00389">
    <property type="entry name" value="2-Hacid_dh"/>
    <property type="match status" value="1"/>
</dbReference>
<dbReference type="OrthoDB" id="9805416at2"/>
<dbReference type="Gene3D" id="3.40.50.720">
    <property type="entry name" value="NAD(P)-binding Rossmann-like Domain"/>
    <property type="match status" value="2"/>
</dbReference>
<gene>
    <name evidence="7" type="ORF">SAMN04488099_10571</name>
</gene>
<evidence type="ECO:0000256" key="2">
    <source>
        <dbReference type="ARBA" id="ARBA00023002"/>
    </source>
</evidence>
<dbReference type="PROSITE" id="PS00670">
    <property type="entry name" value="D_2_HYDROXYACID_DH_2"/>
    <property type="match status" value="1"/>
</dbReference>
<keyword evidence="8" id="KW-1185">Reference proteome</keyword>
<feature type="domain" description="D-isomer specific 2-hydroxyacid dehydrogenase catalytic" evidence="5">
    <location>
        <begin position="9"/>
        <end position="329"/>
    </location>
</feature>
<dbReference type="InterPro" id="IPR029752">
    <property type="entry name" value="D-isomer_DH_CS1"/>
</dbReference>
<organism evidence="7 8">
    <name type="scientific">Alkalibacterium pelagium</name>
    <dbReference type="NCBI Taxonomy" id="426702"/>
    <lineage>
        <taxon>Bacteria</taxon>
        <taxon>Bacillati</taxon>
        <taxon>Bacillota</taxon>
        <taxon>Bacilli</taxon>
        <taxon>Lactobacillales</taxon>
        <taxon>Carnobacteriaceae</taxon>
        <taxon>Alkalibacterium</taxon>
    </lineage>
</organism>
<evidence type="ECO:0000313" key="7">
    <source>
        <dbReference type="EMBL" id="SEK69347.1"/>
    </source>
</evidence>
<protein>
    <submittedName>
        <fullName evidence="7">D-lactate dehydrogenase</fullName>
    </submittedName>
</protein>
<dbReference type="EMBL" id="FNZU01000005">
    <property type="protein sequence ID" value="SEK69347.1"/>
    <property type="molecule type" value="Genomic_DNA"/>
</dbReference>
<dbReference type="AlphaFoldDB" id="A0A1H7J650"/>
<dbReference type="InterPro" id="IPR036291">
    <property type="entry name" value="NAD(P)-bd_dom_sf"/>
</dbReference>
<dbReference type="STRING" id="426702.SAMN04488099_10571"/>
<evidence type="ECO:0000256" key="4">
    <source>
        <dbReference type="RuleBase" id="RU003719"/>
    </source>
</evidence>
<dbReference type="GO" id="GO:0051287">
    <property type="term" value="F:NAD binding"/>
    <property type="evidence" value="ECO:0007669"/>
    <property type="project" value="InterPro"/>
</dbReference>
<dbReference type="PROSITE" id="PS00065">
    <property type="entry name" value="D_2_HYDROXYACID_DH_1"/>
    <property type="match status" value="1"/>
</dbReference>
<dbReference type="Proteomes" id="UP000199081">
    <property type="component" value="Unassembled WGS sequence"/>
</dbReference>
<evidence type="ECO:0000256" key="3">
    <source>
        <dbReference type="ARBA" id="ARBA00023027"/>
    </source>
</evidence>
<dbReference type="PROSITE" id="PS00671">
    <property type="entry name" value="D_2_HYDROXYACID_DH_3"/>
    <property type="match status" value="1"/>
</dbReference>
<evidence type="ECO:0000313" key="8">
    <source>
        <dbReference type="Proteomes" id="UP000199081"/>
    </source>
</evidence>
<dbReference type="PANTHER" id="PTHR43026">
    <property type="entry name" value="2-HYDROXYACID DEHYDROGENASE HOMOLOG 1-RELATED"/>
    <property type="match status" value="1"/>
</dbReference>
<dbReference type="SUPFAM" id="SSF51735">
    <property type="entry name" value="NAD(P)-binding Rossmann-fold domains"/>
    <property type="match status" value="1"/>
</dbReference>
<name>A0A1H7J650_9LACT</name>
<dbReference type="SUPFAM" id="SSF52283">
    <property type="entry name" value="Formate/glycerate dehydrogenase catalytic domain-like"/>
    <property type="match status" value="1"/>
</dbReference>
<evidence type="ECO:0000259" key="6">
    <source>
        <dbReference type="Pfam" id="PF02826"/>
    </source>
</evidence>
<feature type="domain" description="D-isomer specific 2-hydroxyacid dehydrogenase NAD-binding" evidence="6">
    <location>
        <begin position="113"/>
        <end position="298"/>
    </location>
</feature>
<accession>A0A1H7J650</accession>
<dbReference type="InterPro" id="IPR006140">
    <property type="entry name" value="D-isomer_DH_NAD-bd"/>
</dbReference>
<keyword evidence="2 4" id="KW-0560">Oxidoreductase</keyword>